<evidence type="ECO:0000313" key="1">
    <source>
        <dbReference type="EMBL" id="JAE00614.1"/>
    </source>
</evidence>
<organism evidence="1">
    <name type="scientific">Arundo donax</name>
    <name type="common">Giant reed</name>
    <name type="synonym">Donax arundinaceus</name>
    <dbReference type="NCBI Taxonomy" id="35708"/>
    <lineage>
        <taxon>Eukaryota</taxon>
        <taxon>Viridiplantae</taxon>
        <taxon>Streptophyta</taxon>
        <taxon>Embryophyta</taxon>
        <taxon>Tracheophyta</taxon>
        <taxon>Spermatophyta</taxon>
        <taxon>Magnoliopsida</taxon>
        <taxon>Liliopsida</taxon>
        <taxon>Poales</taxon>
        <taxon>Poaceae</taxon>
        <taxon>PACMAD clade</taxon>
        <taxon>Arundinoideae</taxon>
        <taxon>Arundineae</taxon>
        <taxon>Arundo</taxon>
    </lineage>
</organism>
<dbReference type="AlphaFoldDB" id="A0A0A9ENS1"/>
<sequence length="33" mass="4027">MNFIRTYHHYNHFIHTSIYNEEPRKAGINSAHK</sequence>
<reference evidence="1" key="2">
    <citation type="journal article" date="2015" name="Data Brief">
        <title>Shoot transcriptome of the giant reed, Arundo donax.</title>
        <authorList>
            <person name="Barrero R.A."/>
            <person name="Guerrero F.D."/>
            <person name="Moolhuijzen P."/>
            <person name="Goolsby J.A."/>
            <person name="Tidwell J."/>
            <person name="Bellgard S.E."/>
            <person name="Bellgard M.I."/>
        </authorList>
    </citation>
    <scope>NUCLEOTIDE SEQUENCE</scope>
    <source>
        <tissue evidence="1">Shoot tissue taken approximately 20 cm above the soil surface</tissue>
    </source>
</reference>
<name>A0A0A9ENS1_ARUDO</name>
<reference evidence="1" key="1">
    <citation type="submission" date="2014-09" db="EMBL/GenBank/DDBJ databases">
        <authorList>
            <person name="Magalhaes I.L.F."/>
            <person name="Oliveira U."/>
            <person name="Santos F.R."/>
            <person name="Vidigal T.H.D.A."/>
            <person name="Brescovit A.D."/>
            <person name="Santos A.J."/>
        </authorList>
    </citation>
    <scope>NUCLEOTIDE SEQUENCE</scope>
    <source>
        <tissue evidence="1">Shoot tissue taken approximately 20 cm above the soil surface</tissue>
    </source>
</reference>
<protein>
    <submittedName>
        <fullName evidence="1">Uncharacterized protein</fullName>
    </submittedName>
</protein>
<dbReference type="EMBL" id="GBRH01197282">
    <property type="protein sequence ID" value="JAE00614.1"/>
    <property type="molecule type" value="Transcribed_RNA"/>
</dbReference>
<proteinExistence type="predicted"/>
<accession>A0A0A9ENS1</accession>